<dbReference type="Proteomes" id="UP000623967">
    <property type="component" value="Unassembled WGS sequence"/>
</dbReference>
<dbReference type="RefSeq" id="WP_202652826.1">
    <property type="nucleotide sequence ID" value="NZ_JAESWB010000045.1"/>
</dbReference>
<protein>
    <submittedName>
        <fullName evidence="1">YjjG family noncanonical pyrimidine nucleotidase</fullName>
    </submittedName>
</protein>
<dbReference type="InterPro" id="IPR011951">
    <property type="entry name" value="HAD-SF_hydro_IA_YjjG/PynA"/>
</dbReference>
<gene>
    <name evidence="1" type="ORF">JK635_04670</name>
</gene>
<dbReference type="PANTHER" id="PTHR47478">
    <property type="match status" value="1"/>
</dbReference>
<reference evidence="1 2" key="1">
    <citation type="submission" date="2021-01" db="EMBL/GenBank/DDBJ databases">
        <title>Genome public.</title>
        <authorList>
            <person name="Liu C."/>
            <person name="Sun Q."/>
        </authorList>
    </citation>
    <scope>NUCLEOTIDE SEQUENCE [LARGE SCALE GENOMIC DNA]</scope>
    <source>
        <strain evidence="1 2">YIM B02564</strain>
    </source>
</reference>
<dbReference type="PRINTS" id="PR00413">
    <property type="entry name" value="HADHALOGNASE"/>
</dbReference>
<comment type="caution">
    <text evidence="1">The sequence shown here is derived from an EMBL/GenBank/DDBJ whole genome shotgun (WGS) entry which is preliminary data.</text>
</comment>
<dbReference type="SUPFAM" id="SSF56784">
    <property type="entry name" value="HAD-like"/>
    <property type="match status" value="1"/>
</dbReference>
<dbReference type="SFLD" id="SFLDG01135">
    <property type="entry name" value="C1.5.6:_HAD__Beta-PGM__Phospha"/>
    <property type="match status" value="1"/>
</dbReference>
<keyword evidence="2" id="KW-1185">Reference proteome</keyword>
<dbReference type="InterPro" id="IPR036412">
    <property type="entry name" value="HAD-like_sf"/>
</dbReference>
<proteinExistence type="predicted"/>
<dbReference type="Gene3D" id="1.10.150.240">
    <property type="entry name" value="Putative phosphatase, domain 2"/>
    <property type="match status" value="1"/>
</dbReference>
<dbReference type="SFLD" id="SFLDG01129">
    <property type="entry name" value="C1.5:_HAD__Beta-PGM__Phosphata"/>
    <property type="match status" value="1"/>
</dbReference>
<dbReference type="InterPro" id="IPR052550">
    <property type="entry name" value="Pyrimidine_5'-ntase_YjjG"/>
</dbReference>
<dbReference type="PANTHER" id="PTHR47478:SF1">
    <property type="entry name" value="PYRIMIDINE 5'-NUCLEOTIDASE YJJG"/>
    <property type="match status" value="1"/>
</dbReference>
<dbReference type="NCBIfam" id="NF006976">
    <property type="entry name" value="PRK09449.1"/>
    <property type="match status" value="1"/>
</dbReference>
<dbReference type="NCBIfam" id="TIGR01549">
    <property type="entry name" value="HAD-SF-IA-v1"/>
    <property type="match status" value="1"/>
</dbReference>
<dbReference type="NCBIfam" id="TIGR02254">
    <property type="entry name" value="YjjG_YfnB"/>
    <property type="match status" value="1"/>
</dbReference>
<dbReference type="SFLD" id="SFLDS00003">
    <property type="entry name" value="Haloacid_Dehalogenase"/>
    <property type="match status" value="1"/>
</dbReference>
<evidence type="ECO:0000313" key="2">
    <source>
        <dbReference type="Proteomes" id="UP000623967"/>
    </source>
</evidence>
<evidence type="ECO:0000313" key="1">
    <source>
        <dbReference type="EMBL" id="MBL4951534.1"/>
    </source>
</evidence>
<dbReference type="InterPro" id="IPR023214">
    <property type="entry name" value="HAD_sf"/>
</dbReference>
<dbReference type="InterPro" id="IPR006439">
    <property type="entry name" value="HAD-SF_hydro_IA"/>
</dbReference>
<dbReference type="Pfam" id="PF00702">
    <property type="entry name" value="Hydrolase"/>
    <property type="match status" value="1"/>
</dbReference>
<name>A0ABS1TJN2_9BACI</name>
<dbReference type="Gene3D" id="3.40.50.1000">
    <property type="entry name" value="HAD superfamily/HAD-like"/>
    <property type="match status" value="1"/>
</dbReference>
<organism evidence="1 2">
    <name type="scientific">Neobacillus paridis</name>
    <dbReference type="NCBI Taxonomy" id="2803862"/>
    <lineage>
        <taxon>Bacteria</taxon>
        <taxon>Bacillati</taxon>
        <taxon>Bacillota</taxon>
        <taxon>Bacilli</taxon>
        <taxon>Bacillales</taxon>
        <taxon>Bacillaceae</taxon>
        <taxon>Neobacillus</taxon>
    </lineage>
</organism>
<dbReference type="EMBL" id="JAESWB010000045">
    <property type="protein sequence ID" value="MBL4951534.1"/>
    <property type="molecule type" value="Genomic_DNA"/>
</dbReference>
<dbReference type="InterPro" id="IPR023198">
    <property type="entry name" value="PGP-like_dom2"/>
</dbReference>
<accession>A0ABS1TJN2</accession>
<sequence length="237" mass="26827">MKYETIIFDIDDTLFDFGKAEDHALRKAFEQFGLPSGATQFKMSYKEFNKPLWRDLEKGLITLQELGVERFRRLFVHHGLKIDATEFSRVFLEYLGQGTYLVPGAEELCNSLEDFQLAVITNGFGQAQKARIAGSSLADTFEQIIVSEEAGFQKPETGIFEYAFCKLGIADKDRVLMVGDSLTSDIQGGLNFGLDTCWFNPHHKKNTSGIKPTYEIHRLQDLLEIVDNMDYLLTASS</sequence>